<organism evidence="2">
    <name type="scientific">Perkinsus marinus (strain ATCC 50983 / TXsc)</name>
    <dbReference type="NCBI Taxonomy" id="423536"/>
    <lineage>
        <taxon>Eukaryota</taxon>
        <taxon>Sar</taxon>
        <taxon>Alveolata</taxon>
        <taxon>Perkinsozoa</taxon>
        <taxon>Perkinsea</taxon>
        <taxon>Perkinsida</taxon>
        <taxon>Perkinsidae</taxon>
        <taxon>Perkinsus</taxon>
    </lineage>
</organism>
<proteinExistence type="predicted"/>
<dbReference type="GeneID" id="9057728"/>
<dbReference type="RefSeq" id="XP_002768343.1">
    <property type="nucleotide sequence ID" value="XM_002768297.1"/>
</dbReference>
<feature type="non-terminal residue" evidence="1">
    <location>
        <position position="1"/>
    </location>
</feature>
<sequence length="108" mass="12157">FIVLSADPNGLYMAGITNAGYLRLYDLRSNIMVWSLPLIKSGRDQVWLSVWWWRDCILAVADTFLAVVDPVTEKCIVAVEYQEMASLELIGIRHDQFLTALGIPADRG</sequence>
<reference evidence="1 2" key="1">
    <citation type="submission" date="2008-07" db="EMBL/GenBank/DDBJ databases">
        <authorList>
            <person name="El-Sayed N."/>
            <person name="Caler E."/>
            <person name="Inman J."/>
            <person name="Amedeo P."/>
            <person name="Hass B."/>
            <person name="Wortman J."/>
        </authorList>
    </citation>
    <scope>NUCLEOTIDE SEQUENCE [LARGE SCALE GENOMIC DNA]</scope>
    <source>
        <strain evidence="2">ATCC 50983 / TXsc</strain>
    </source>
</reference>
<dbReference type="AlphaFoldDB" id="C5LQD2"/>
<dbReference type="InParanoid" id="C5LQD2"/>
<dbReference type="OrthoDB" id="10389384at2759"/>
<name>C5LQD2_PERM5</name>
<dbReference type="OMA" id="YPEMASI"/>
<feature type="non-terminal residue" evidence="1">
    <location>
        <position position="108"/>
    </location>
</feature>
<protein>
    <submittedName>
        <fullName evidence="1">Uncharacterized protein</fullName>
    </submittedName>
</protein>
<dbReference type="Proteomes" id="UP000007800">
    <property type="component" value="Unassembled WGS sequence"/>
</dbReference>
<gene>
    <name evidence="1" type="ORF">Pmar_PMAR012946</name>
</gene>
<evidence type="ECO:0000313" key="2">
    <source>
        <dbReference type="Proteomes" id="UP000007800"/>
    </source>
</evidence>
<dbReference type="EMBL" id="GG684570">
    <property type="protein sequence ID" value="EER01061.1"/>
    <property type="molecule type" value="Genomic_DNA"/>
</dbReference>
<accession>C5LQD2</accession>
<evidence type="ECO:0000313" key="1">
    <source>
        <dbReference type="EMBL" id="EER01061.1"/>
    </source>
</evidence>
<keyword evidence="2" id="KW-1185">Reference proteome</keyword>